<accession>A0ABS6BXT8</accession>
<dbReference type="RefSeq" id="WP_216151231.1">
    <property type="nucleotide sequence ID" value="NZ_JAHLDV010000063.1"/>
</dbReference>
<proteinExistence type="predicted"/>
<dbReference type="Proteomes" id="UP000776252">
    <property type="component" value="Unassembled WGS sequence"/>
</dbReference>
<gene>
    <name evidence="1" type="ORF">KPL37_17050</name>
</gene>
<evidence type="ECO:0000313" key="2">
    <source>
        <dbReference type="Proteomes" id="UP000776252"/>
    </source>
</evidence>
<comment type="caution">
    <text evidence="1">The sequence shown here is derived from an EMBL/GenBank/DDBJ whole genome shotgun (WGS) entry which is preliminary data.</text>
</comment>
<dbReference type="EMBL" id="JAHLDV010000063">
    <property type="protein sequence ID" value="MBU3161418.1"/>
    <property type="molecule type" value="Genomic_DNA"/>
</dbReference>
<name>A0ABS6BXT8_9CLOT</name>
<keyword evidence="2" id="KW-1185">Reference proteome</keyword>
<sequence length="75" mass="8849">MRPDWSDVTDLLGYRNIENKYVPDIIIDATYEAMKNIDKPYFLCLDEMNLGRVEYYFSDILSSMETRNIKDDVAT</sequence>
<organism evidence="1 2">
    <name type="scientific">Clostridium frigoris</name>
    <dbReference type="NCBI Taxonomy" id="205327"/>
    <lineage>
        <taxon>Bacteria</taxon>
        <taxon>Bacillati</taxon>
        <taxon>Bacillota</taxon>
        <taxon>Clostridia</taxon>
        <taxon>Eubacteriales</taxon>
        <taxon>Clostridiaceae</taxon>
        <taxon>Clostridium</taxon>
    </lineage>
</organism>
<evidence type="ECO:0000313" key="1">
    <source>
        <dbReference type="EMBL" id="MBU3161418.1"/>
    </source>
</evidence>
<reference evidence="1 2" key="1">
    <citation type="submission" date="2021-06" db="EMBL/GenBank/DDBJ databases">
        <title>Clostridia strains as spoilage organisms.</title>
        <authorList>
            <person name="Wambui J."/>
            <person name="Stephan R."/>
            <person name="Stevens M.J.A."/>
        </authorList>
    </citation>
    <scope>NUCLEOTIDE SEQUENCE [LARGE SCALE GENOMIC DNA]</scope>
    <source>
        <strain evidence="1 2">DSM 14204</strain>
    </source>
</reference>
<protein>
    <submittedName>
        <fullName evidence="1">Uncharacterized protein</fullName>
    </submittedName>
</protein>